<dbReference type="GO" id="GO:0003700">
    <property type="term" value="F:DNA-binding transcription factor activity"/>
    <property type="evidence" value="ECO:0007669"/>
    <property type="project" value="InterPro"/>
</dbReference>
<dbReference type="InterPro" id="IPR011663">
    <property type="entry name" value="UTRA"/>
</dbReference>
<evidence type="ECO:0000256" key="3">
    <source>
        <dbReference type="ARBA" id="ARBA00023163"/>
    </source>
</evidence>
<dbReference type="OrthoDB" id="9808698at2"/>
<dbReference type="STRING" id="1855383.SAMN05216548_11291"/>
<dbReference type="SUPFAM" id="SSF64288">
    <property type="entry name" value="Chorismate lyase-like"/>
    <property type="match status" value="1"/>
</dbReference>
<dbReference type="EMBL" id="FOFG01000012">
    <property type="protein sequence ID" value="SER17247.1"/>
    <property type="molecule type" value="Genomic_DNA"/>
</dbReference>
<keyword evidence="6" id="KW-1185">Reference proteome</keyword>
<dbReference type="InterPro" id="IPR028978">
    <property type="entry name" value="Chorismate_lyase_/UTRA_dom_sf"/>
</dbReference>
<dbReference type="Proteomes" id="UP000199647">
    <property type="component" value="Unassembled WGS sequence"/>
</dbReference>
<dbReference type="Pfam" id="PF07702">
    <property type="entry name" value="UTRA"/>
    <property type="match status" value="1"/>
</dbReference>
<dbReference type="SMART" id="SM00345">
    <property type="entry name" value="HTH_GNTR"/>
    <property type="match status" value="1"/>
</dbReference>
<dbReference type="AlphaFoldDB" id="A0A1H9M194"/>
<dbReference type="Gene3D" id="3.40.1410.10">
    <property type="entry name" value="Chorismate lyase-like"/>
    <property type="match status" value="1"/>
</dbReference>
<dbReference type="InterPro" id="IPR036390">
    <property type="entry name" value="WH_DNA-bd_sf"/>
</dbReference>
<evidence type="ECO:0000313" key="6">
    <source>
        <dbReference type="Proteomes" id="UP000199647"/>
    </source>
</evidence>
<dbReference type="Pfam" id="PF00392">
    <property type="entry name" value="GntR"/>
    <property type="match status" value="1"/>
</dbReference>
<evidence type="ECO:0000313" key="5">
    <source>
        <dbReference type="EMBL" id="SER17247.1"/>
    </source>
</evidence>
<keyword evidence="3" id="KW-0804">Transcription</keyword>
<dbReference type="Gene3D" id="1.10.10.10">
    <property type="entry name" value="Winged helix-like DNA-binding domain superfamily/Winged helix DNA-binding domain"/>
    <property type="match status" value="1"/>
</dbReference>
<dbReference type="InterPro" id="IPR000524">
    <property type="entry name" value="Tscrpt_reg_HTH_GntR"/>
</dbReference>
<feature type="domain" description="HTH gntR-type" evidence="4">
    <location>
        <begin position="15"/>
        <end position="83"/>
    </location>
</feature>
<sequence>MNDRSSTLVNPERPVPLYEHVKRQVSEAILVGEWPAGFVLPNEAELARRFGVAVGTLRHALADLVAEGMLVRRRKTGTAVTGRTPAHSLRFFYRHFRLRGPAGELLRSHTQILSVVRTLADARQAAALELPAGTELVSLTRLRSVEGRPVMHEELSLPAARLPDFPERPEDVAELLYLYLLEHYGIRVTAVREQVTAELADAVDAARLDLALPAAVLAIHEVSFDHTGVPVVAGWHRAVTDKYCYINEIS</sequence>
<dbReference type="CDD" id="cd07377">
    <property type="entry name" value="WHTH_GntR"/>
    <property type="match status" value="1"/>
</dbReference>
<evidence type="ECO:0000256" key="1">
    <source>
        <dbReference type="ARBA" id="ARBA00023015"/>
    </source>
</evidence>
<accession>A0A1H9M194</accession>
<evidence type="ECO:0000259" key="4">
    <source>
        <dbReference type="PROSITE" id="PS50949"/>
    </source>
</evidence>
<dbReference type="PANTHER" id="PTHR44846">
    <property type="entry name" value="MANNOSYL-D-GLYCERATE TRANSPORT/METABOLISM SYSTEM REPRESSOR MNGR-RELATED"/>
    <property type="match status" value="1"/>
</dbReference>
<dbReference type="PRINTS" id="PR00035">
    <property type="entry name" value="HTHGNTR"/>
</dbReference>
<dbReference type="SMART" id="SM00866">
    <property type="entry name" value="UTRA"/>
    <property type="match status" value="1"/>
</dbReference>
<organism evidence="5 6">
    <name type="scientific">Faunimonas pinastri</name>
    <dbReference type="NCBI Taxonomy" id="1855383"/>
    <lineage>
        <taxon>Bacteria</taxon>
        <taxon>Pseudomonadati</taxon>
        <taxon>Pseudomonadota</taxon>
        <taxon>Alphaproteobacteria</taxon>
        <taxon>Hyphomicrobiales</taxon>
        <taxon>Afifellaceae</taxon>
        <taxon>Faunimonas</taxon>
    </lineage>
</organism>
<dbReference type="GO" id="GO:0003677">
    <property type="term" value="F:DNA binding"/>
    <property type="evidence" value="ECO:0007669"/>
    <property type="project" value="UniProtKB-KW"/>
</dbReference>
<evidence type="ECO:0000256" key="2">
    <source>
        <dbReference type="ARBA" id="ARBA00023125"/>
    </source>
</evidence>
<dbReference type="InterPro" id="IPR036388">
    <property type="entry name" value="WH-like_DNA-bd_sf"/>
</dbReference>
<name>A0A1H9M194_9HYPH</name>
<reference evidence="5 6" key="1">
    <citation type="submission" date="2016-10" db="EMBL/GenBank/DDBJ databases">
        <authorList>
            <person name="de Groot N.N."/>
        </authorList>
    </citation>
    <scope>NUCLEOTIDE SEQUENCE [LARGE SCALE GENOMIC DNA]</scope>
    <source>
        <strain evidence="5 6">A52C2</strain>
    </source>
</reference>
<protein>
    <submittedName>
        <fullName evidence="5">GntR family transcriptional regulator</fullName>
    </submittedName>
</protein>
<dbReference type="PROSITE" id="PS50949">
    <property type="entry name" value="HTH_GNTR"/>
    <property type="match status" value="1"/>
</dbReference>
<proteinExistence type="predicted"/>
<dbReference type="InterPro" id="IPR050679">
    <property type="entry name" value="Bact_HTH_transcr_reg"/>
</dbReference>
<dbReference type="SUPFAM" id="SSF46785">
    <property type="entry name" value="Winged helix' DNA-binding domain"/>
    <property type="match status" value="1"/>
</dbReference>
<keyword evidence="2" id="KW-0238">DNA-binding</keyword>
<gene>
    <name evidence="5" type="ORF">SAMN05216548_11291</name>
</gene>
<dbReference type="PANTHER" id="PTHR44846:SF1">
    <property type="entry name" value="MANNOSYL-D-GLYCERATE TRANSPORT_METABOLISM SYSTEM REPRESSOR MNGR-RELATED"/>
    <property type="match status" value="1"/>
</dbReference>
<keyword evidence="1" id="KW-0805">Transcription regulation</keyword>
<dbReference type="GO" id="GO:0045892">
    <property type="term" value="P:negative regulation of DNA-templated transcription"/>
    <property type="evidence" value="ECO:0007669"/>
    <property type="project" value="TreeGrafter"/>
</dbReference>